<protein>
    <submittedName>
        <fullName evidence="5">Xylose isomerase</fullName>
    </submittedName>
</protein>
<evidence type="ECO:0000256" key="2">
    <source>
        <dbReference type="ARBA" id="ARBA00023211"/>
    </source>
</evidence>
<evidence type="ECO:0000259" key="4">
    <source>
        <dbReference type="Pfam" id="PF01261"/>
    </source>
</evidence>
<evidence type="ECO:0000313" key="6">
    <source>
        <dbReference type="Proteomes" id="UP000065807"/>
    </source>
</evidence>
<keyword evidence="1" id="KW-0479">Metal-binding</keyword>
<dbReference type="STRING" id="1555112.LIP_2124"/>
<dbReference type="PANTHER" id="PTHR30268">
    <property type="entry name" value="L-RHAMNOSE ISOMERASE"/>
    <property type="match status" value="1"/>
</dbReference>
<accession>A0A0K2SLI3</accession>
<dbReference type="GO" id="GO:0019324">
    <property type="term" value="P:L-lyxose metabolic process"/>
    <property type="evidence" value="ECO:0007669"/>
    <property type="project" value="TreeGrafter"/>
</dbReference>
<dbReference type="InterPro" id="IPR036237">
    <property type="entry name" value="Xyl_isomerase-like_sf"/>
</dbReference>
<proteinExistence type="predicted"/>
<dbReference type="Pfam" id="PF01261">
    <property type="entry name" value="AP_endonuc_2"/>
    <property type="match status" value="1"/>
</dbReference>
<feature type="domain" description="Xylose isomerase-like TIM barrel" evidence="4">
    <location>
        <begin position="61"/>
        <end position="329"/>
    </location>
</feature>
<dbReference type="Gene3D" id="3.20.20.150">
    <property type="entry name" value="Divalent-metal-dependent TIM barrel enzymes"/>
    <property type="match status" value="1"/>
</dbReference>
<dbReference type="KEGG" id="lpil:LIP_2124"/>
<keyword evidence="2" id="KW-0464">Manganese</keyword>
<keyword evidence="6" id="KW-1185">Reference proteome</keyword>
<organism evidence="5 6">
    <name type="scientific">Limnochorda pilosa</name>
    <dbReference type="NCBI Taxonomy" id="1555112"/>
    <lineage>
        <taxon>Bacteria</taxon>
        <taxon>Bacillati</taxon>
        <taxon>Bacillota</taxon>
        <taxon>Limnochordia</taxon>
        <taxon>Limnochordales</taxon>
        <taxon>Limnochordaceae</taxon>
        <taxon>Limnochorda</taxon>
    </lineage>
</organism>
<name>A0A0K2SLI3_LIMPI</name>
<dbReference type="SUPFAM" id="SSF51658">
    <property type="entry name" value="Xylose isomerase-like"/>
    <property type="match status" value="1"/>
</dbReference>
<reference evidence="6" key="2">
    <citation type="journal article" date="2016" name="Int. J. Syst. Evol. Microbiol.">
        <title>Complete genome sequence and cell structure of Limnochorda pilosa, a Gram-negative spore-former within the phylum Firmicutes.</title>
        <authorList>
            <person name="Watanabe M."/>
            <person name="Kojima H."/>
            <person name="Fukui M."/>
        </authorList>
    </citation>
    <scope>NUCLEOTIDE SEQUENCE [LARGE SCALE GENOMIC DNA]</scope>
    <source>
        <strain evidence="6">HC45</strain>
    </source>
</reference>
<dbReference type="GO" id="GO:0046872">
    <property type="term" value="F:metal ion binding"/>
    <property type="evidence" value="ECO:0007669"/>
    <property type="project" value="UniProtKB-KW"/>
</dbReference>
<evidence type="ECO:0000256" key="1">
    <source>
        <dbReference type="ARBA" id="ARBA00022723"/>
    </source>
</evidence>
<dbReference type="PANTHER" id="PTHR30268:SF0">
    <property type="entry name" value="L-RHAMNOSE ISOMERASE"/>
    <property type="match status" value="1"/>
</dbReference>
<keyword evidence="3 5" id="KW-0413">Isomerase</keyword>
<evidence type="ECO:0000256" key="3">
    <source>
        <dbReference type="ARBA" id="ARBA00023235"/>
    </source>
</evidence>
<gene>
    <name evidence="5" type="ORF">LIP_2124</name>
</gene>
<dbReference type="OrthoDB" id="9763981at2"/>
<dbReference type="EMBL" id="AP014924">
    <property type="protein sequence ID" value="BAS27965.1"/>
    <property type="molecule type" value="Genomic_DNA"/>
</dbReference>
<dbReference type="Proteomes" id="UP000065807">
    <property type="component" value="Chromosome"/>
</dbReference>
<dbReference type="RefSeq" id="WP_068137606.1">
    <property type="nucleotide sequence ID" value="NZ_AP014924.1"/>
</dbReference>
<sequence>MRDLRAQSVVRRGDELVAFLRDYQLQPRFSVGVWYFSPAGNRFHDRYQPVASIEERLERIARLAPLGVVGVEAHYPNEINEANLDLWRQFARQSGIRVLTVIPMLFWDADFEFGALSSPLAPARKKALDRTIRTLQLNKELGTDFAVLWPGIDGYEQPFGANFADARRRFVDGLVEALETVPGVRVAFEPKPYEPRGRTLFGTTAEGLLLAREVESRLQNAENRRLLDEGHALVCLNPEVGHMLMAYEDLAYSFSMVLEAGRLAHTHWNAQPLGGYDLDLPVGMVAPEQLEAGLYALKTHGYGEHFGLDLNPERMAPEEAVRVSIEAIRTALDRINDLDHESIVWAAEHPDRARGWIERYLIRTRALHPERLAALPRPGDMG</sequence>
<dbReference type="GO" id="GO:0008740">
    <property type="term" value="F:L-rhamnose isomerase activity"/>
    <property type="evidence" value="ECO:0007669"/>
    <property type="project" value="TreeGrafter"/>
</dbReference>
<evidence type="ECO:0000313" key="5">
    <source>
        <dbReference type="EMBL" id="BAS27965.1"/>
    </source>
</evidence>
<dbReference type="InterPro" id="IPR050337">
    <property type="entry name" value="L-rhamnose_isomerase"/>
</dbReference>
<dbReference type="AlphaFoldDB" id="A0A0K2SLI3"/>
<dbReference type="InterPro" id="IPR013022">
    <property type="entry name" value="Xyl_isomerase-like_TIM-brl"/>
</dbReference>
<dbReference type="GO" id="GO:0019301">
    <property type="term" value="P:rhamnose catabolic process"/>
    <property type="evidence" value="ECO:0007669"/>
    <property type="project" value="TreeGrafter"/>
</dbReference>
<reference evidence="6" key="1">
    <citation type="submission" date="2015-07" db="EMBL/GenBank/DDBJ databases">
        <title>Complete genome sequence and phylogenetic analysis of Limnochorda pilosa.</title>
        <authorList>
            <person name="Watanabe M."/>
            <person name="Kojima H."/>
            <person name="Fukui M."/>
        </authorList>
    </citation>
    <scope>NUCLEOTIDE SEQUENCE [LARGE SCALE GENOMIC DNA]</scope>
    <source>
        <strain evidence="6">HC45</strain>
    </source>
</reference>